<protein>
    <submittedName>
        <fullName evidence="1">Uncharacterized protein</fullName>
    </submittedName>
</protein>
<keyword evidence="2" id="KW-1185">Reference proteome</keyword>
<dbReference type="AlphaFoldDB" id="A0A919W7C5"/>
<comment type="caution">
    <text evidence="1">The sequence shown here is derived from an EMBL/GenBank/DDBJ whole genome shotgun (WGS) entry which is preliminary data.</text>
</comment>
<evidence type="ECO:0000313" key="1">
    <source>
        <dbReference type="EMBL" id="GIM88821.1"/>
    </source>
</evidence>
<gene>
    <name evidence="1" type="ORF">Ato02nite_006140</name>
</gene>
<dbReference type="Proteomes" id="UP000677082">
    <property type="component" value="Unassembled WGS sequence"/>
</dbReference>
<reference evidence="1 2" key="1">
    <citation type="submission" date="2021-03" db="EMBL/GenBank/DDBJ databases">
        <title>Whole genome shotgun sequence of Actinoplanes toevensis NBRC 105298.</title>
        <authorList>
            <person name="Komaki H."/>
            <person name="Tamura T."/>
        </authorList>
    </citation>
    <scope>NUCLEOTIDE SEQUENCE [LARGE SCALE GENOMIC DNA]</scope>
    <source>
        <strain evidence="1 2">NBRC 105298</strain>
    </source>
</reference>
<accession>A0A919W7C5</accession>
<organism evidence="1 2">
    <name type="scientific">Paractinoplanes toevensis</name>
    <dbReference type="NCBI Taxonomy" id="571911"/>
    <lineage>
        <taxon>Bacteria</taxon>
        <taxon>Bacillati</taxon>
        <taxon>Actinomycetota</taxon>
        <taxon>Actinomycetes</taxon>
        <taxon>Micromonosporales</taxon>
        <taxon>Micromonosporaceae</taxon>
        <taxon>Paractinoplanes</taxon>
    </lineage>
</organism>
<name>A0A919W7C5_9ACTN</name>
<sequence length="108" mass="11188">MWCPAAVRAQPAWAIRPASATPPKSTSGVAAMTEPRYVNPWTSPLELNPGDRAVNPGGLEVEWDGHRGIPVCGPCDLAMTEFSATGGHACPNCGAVFGEPLTVLGCVS</sequence>
<proteinExistence type="predicted"/>
<evidence type="ECO:0000313" key="2">
    <source>
        <dbReference type="Proteomes" id="UP000677082"/>
    </source>
</evidence>
<dbReference type="EMBL" id="BOQN01000007">
    <property type="protein sequence ID" value="GIM88821.1"/>
    <property type="molecule type" value="Genomic_DNA"/>
</dbReference>